<dbReference type="SMART" id="SM00367">
    <property type="entry name" value="LRR_CC"/>
    <property type="match status" value="6"/>
</dbReference>
<dbReference type="CDD" id="cd22126">
    <property type="entry name" value="F-box_FBXL15"/>
    <property type="match status" value="1"/>
</dbReference>
<proteinExistence type="predicted"/>
<dbReference type="Pfam" id="PF25372">
    <property type="entry name" value="DUF7885"/>
    <property type="match status" value="1"/>
</dbReference>
<dbReference type="PANTHER" id="PTHR13382">
    <property type="entry name" value="MITOCHONDRIAL ATP SYNTHASE COUPLING FACTOR B"/>
    <property type="match status" value="1"/>
</dbReference>
<organism evidence="3 4">
    <name type="scientific">Batillaria attramentaria</name>
    <dbReference type="NCBI Taxonomy" id="370345"/>
    <lineage>
        <taxon>Eukaryota</taxon>
        <taxon>Metazoa</taxon>
        <taxon>Spiralia</taxon>
        <taxon>Lophotrochozoa</taxon>
        <taxon>Mollusca</taxon>
        <taxon>Gastropoda</taxon>
        <taxon>Caenogastropoda</taxon>
        <taxon>Sorbeoconcha</taxon>
        <taxon>Cerithioidea</taxon>
        <taxon>Batillariidae</taxon>
        <taxon>Batillaria</taxon>
    </lineage>
</organism>
<evidence type="ECO:0000259" key="2">
    <source>
        <dbReference type="Pfam" id="PF25372"/>
    </source>
</evidence>
<dbReference type="InterPro" id="IPR050648">
    <property type="entry name" value="F-box_LRR-repeat"/>
</dbReference>
<dbReference type="AlphaFoldDB" id="A0ABD0M540"/>
<comment type="caution">
    <text evidence="3">The sequence shown here is derived from an EMBL/GenBank/DDBJ whole genome shotgun (WGS) entry which is preliminary data.</text>
</comment>
<dbReference type="InterPro" id="IPR057207">
    <property type="entry name" value="FBXL15_LRR"/>
</dbReference>
<dbReference type="EMBL" id="JACVVK020000006">
    <property type="protein sequence ID" value="KAK7506732.1"/>
    <property type="molecule type" value="Genomic_DNA"/>
</dbReference>
<accession>A0ABD0M540</accession>
<dbReference type="InterPro" id="IPR006553">
    <property type="entry name" value="Leu-rich_rpt_Cys-con_subtyp"/>
</dbReference>
<dbReference type="Gene3D" id="3.80.10.10">
    <property type="entry name" value="Ribonuclease Inhibitor"/>
    <property type="match status" value="1"/>
</dbReference>
<evidence type="ECO:0000313" key="3">
    <source>
        <dbReference type="EMBL" id="KAK7506732.1"/>
    </source>
</evidence>
<name>A0ABD0M540_9CAEN</name>
<dbReference type="Proteomes" id="UP001519460">
    <property type="component" value="Unassembled WGS sequence"/>
</dbReference>
<feature type="domain" description="F-box/LRR-repeat protein 15-like leucin rich repeat" evidence="2">
    <location>
        <begin position="112"/>
        <end position="259"/>
    </location>
</feature>
<reference evidence="3 4" key="1">
    <citation type="journal article" date="2023" name="Sci. Data">
        <title>Genome assembly of the Korean intertidal mud-creeper Batillaria attramentaria.</title>
        <authorList>
            <person name="Patra A.K."/>
            <person name="Ho P.T."/>
            <person name="Jun S."/>
            <person name="Lee S.J."/>
            <person name="Kim Y."/>
            <person name="Won Y.J."/>
        </authorList>
    </citation>
    <scope>NUCLEOTIDE SEQUENCE [LARGE SCALE GENOMIC DNA]</scope>
    <source>
        <strain evidence="3">Wonlab-2016</strain>
    </source>
</reference>
<dbReference type="PANTHER" id="PTHR13382:SF67">
    <property type="entry name" value="SCF E3 UBIQUITIN LIGASE COMPLEX F-BOX PROTEIN POF2"/>
    <property type="match status" value="1"/>
</dbReference>
<sequence>MEIENTARDRVTVTLLDIPWEQVLCRHVLPSLSLQTLFRLRSVSRQFRDLVDVHFSLLFTISTVSCADTFSSRAFGVLSGRNFCVKELILRNAKDWLTDASLLPVVQNNGLLHAIDLSNCRSISNASLYAIGVNCHQLRWLSLQKCVWVSSAGMLSLIVNEQPLEHVDLSGCWDLDDEAISQLVQYCRGIKFLLLNNIYGLTDRAVLAIAHLCPTLQQLSVNGCWRLTDHCITMVGELCKDLRALQVRECRNITEKSLGPLRARKVRIDKPAPSAICNRYVQHLAGLNVQI</sequence>
<keyword evidence="1" id="KW-0833">Ubl conjugation pathway</keyword>
<keyword evidence="4" id="KW-1185">Reference proteome</keyword>
<gene>
    <name evidence="3" type="ORF">BaRGS_00002207</name>
</gene>
<evidence type="ECO:0000313" key="4">
    <source>
        <dbReference type="Proteomes" id="UP001519460"/>
    </source>
</evidence>
<dbReference type="SUPFAM" id="SSF52047">
    <property type="entry name" value="RNI-like"/>
    <property type="match status" value="1"/>
</dbReference>
<protein>
    <recommendedName>
        <fullName evidence="2">F-box/LRR-repeat protein 15-like leucin rich repeat domain-containing protein</fullName>
    </recommendedName>
</protein>
<dbReference type="InterPro" id="IPR032675">
    <property type="entry name" value="LRR_dom_sf"/>
</dbReference>
<evidence type="ECO:0000256" key="1">
    <source>
        <dbReference type="ARBA" id="ARBA00022786"/>
    </source>
</evidence>